<gene>
    <name evidence="1" type="ORF">AFUS01_LOCUS4773</name>
</gene>
<protein>
    <submittedName>
        <fullName evidence="1">Uncharacterized protein</fullName>
    </submittedName>
</protein>
<evidence type="ECO:0000313" key="1">
    <source>
        <dbReference type="EMBL" id="CAG7708434.1"/>
    </source>
</evidence>
<name>A0A8J2JCB9_9HEXA</name>
<dbReference type="Proteomes" id="UP000708208">
    <property type="component" value="Unassembled WGS sequence"/>
</dbReference>
<feature type="non-terminal residue" evidence="1">
    <location>
        <position position="51"/>
    </location>
</feature>
<accession>A0A8J2JCB9</accession>
<reference evidence="1" key="1">
    <citation type="submission" date="2021-06" db="EMBL/GenBank/DDBJ databases">
        <authorList>
            <person name="Hodson N. C."/>
            <person name="Mongue J. A."/>
            <person name="Jaron S. K."/>
        </authorList>
    </citation>
    <scope>NUCLEOTIDE SEQUENCE</scope>
</reference>
<organism evidence="1 2">
    <name type="scientific">Allacma fusca</name>
    <dbReference type="NCBI Taxonomy" id="39272"/>
    <lineage>
        <taxon>Eukaryota</taxon>
        <taxon>Metazoa</taxon>
        <taxon>Ecdysozoa</taxon>
        <taxon>Arthropoda</taxon>
        <taxon>Hexapoda</taxon>
        <taxon>Collembola</taxon>
        <taxon>Symphypleona</taxon>
        <taxon>Sminthuridae</taxon>
        <taxon>Allacma</taxon>
    </lineage>
</organism>
<feature type="non-terminal residue" evidence="1">
    <location>
        <position position="1"/>
    </location>
</feature>
<sequence length="51" mass="5617">SIAWLTPFSLSIEVETASRGSLRTAPLDPLVEAFLHDNPDTETFSMAQQLL</sequence>
<dbReference type="EMBL" id="CAJVCH010030060">
    <property type="protein sequence ID" value="CAG7708434.1"/>
    <property type="molecule type" value="Genomic_DNA"/>
</dbReference>
<dbReference type="AlphaFoldDB" id="A0A8J2JCB9"/>
<comment type="caution">
    <text evidence="1">The sequence shown here is derived from an EMBL/GenBank/DDBJ whole genome shotgun (WGS) entry which is preliminary data.</text>
</comment>
<proteinExistence type="predicted"/>
<keyword evidence="2" id="KW-1185">Reference proteome</keyword>
<evidence type="ECO:0000313" key="2">
    <source>
        <dbReference type="Proteomes" id="UP000708208"/>
    </source>
</evidence>